<gene>
    <name evidence="1" type="ORF">vir215_00064</name>
</gene>
<name>A0AA86Y9K3_9CAUD</name>
<dbReference type="RefSeq" id="YP_011108919.1">
    <property type="nucleotide sequence ID" value="NC_092586.1"/>
</dbReference>
<dbReference type="EMBL" id="BK063676">
    <property type="protein sequence ID" value="DBA35366.1"/>
    <property type="molecule type" value="Genomic_DNA"/>
</dbReference>
<accession>A0AA86Y9K3</accession>
<reference evidence="1 2" key="1">
    <citation type="journal article" date="2023" name="Nat. Microbiol.">
        <title>A compendium of viruses from methanogenic archaea reveals their diversity and adaptations to the gut environment.</title>
        <authorList>
            <person name="Medvedeva S."/>
            <person name="Borrel G."/>
            <person name="Krupovic M."/>
            <person name="Gribaldo S."/>
        </authorList>
    </citation>
    <scope>NUCLEOTIDE SEQUENCE [LARGE SCALE GENOMIC DNA]</scope>
</reference>
<organism evidence="1 2">
    <name type="scientific">Caudoviricetes sp. vir215</name>
    <dbReference type="NCBI Taxonomy" id="3068354"/>
    <lineage>
        <taxon>Viruses</taxon>
        <taxon>Duplodnaviria</taxon>
        <taxon>Heunggongvirae</taxon>
        <taxon>Uroviricota</taxon>
        <taxon>Caudoviricetes</taxon>
    </lineage>
</organism>
<protein>
    <submittedName>
        <fullName evidence="1">Uncharacterized protein</fullName>
    </submittedName>
</protein>
<evidence type="ECO:0000313" key="2">
    <source>
        <dbReference type="Proteomes" id="UP001302265"/>
    </source>
</evidence>
<keyword evidence="2" id="KW-1185">Reference proteome</keyword>
<dbReference type="GeneID" id="98835778"/>
<proteinExistence type="predicted"/>
<sequence length="32" mass="3693">MYDNRGEIPRFCPYCKKDLDAVYSKAGACKHI</sequence>
<dbReference type="Proteomes" id="UP001302265">
    <property type="component" value="Segment"/>
</dbReference>
<evidence type="ECO:0000313" key="1">
    <source>
        <dbReference type="EMBL" id="DBA35366.1"/>
    </source>
</evidence>